<keyword evidence="4" id="KW-1185">Reference proteome</keyword>
<gene>
    <name evidence="3" type="ORF">FHX37_3228</name>
</gene>
<feature type="compositionally biased region" description="Basic and acidic residues" evidence="1">
    <location>
        <begin position="164"/>
        <end position="182"/>
    </location>
</feature>
<protein>
    <submittedName>
        <fullName evidence="3">Uncharacterized protein</fullName>
    </submittedName>
</protein>
<keyword evidence="2" id="KW-0472">Membrane</keyword>
<evidence type="ECO:0000256" key="1">
    <source>
        <dbReference type="SAM" id="MobiDB-lite"/>
    </source>
</evidence>
<reference evidence="3 4" key="1">
    <citation type="submission" date="2019-06" db="EMBL/GenBank/DDBJ databases">
        <title>Sequencing the genomes of 1000 actinobacteria strains.</title>
        <authorList>
            <person name="Klenk H.-P."/>
        </authorList>
    </citation>
    <scope>NUCLEOTIDE SEQUENCE [LARGE SCALE GENOMIC DNA]</scope>
    <source>
        <strain evidence="3 4">DSM 45015</strain>
    </source>
</reference>
<evidence type="ECO:0000313" key="3">
    <source>
        <dbReference type="EMBL" id="TQN33223.1"/>
    </source>
</evidence>
<name>A0A543NN28_9ACTN</name>
<dbReference type="AlphaFoldDB" id="A0A543NN28"/>
<keyword evidence="2" id="KW-0812">Transmembrane</keyword>
<feature type="region of interest" description="Disordered" evidence="1">
    <location>
        <begin position="139"/>
        <end position="182"/>
    </location>
</feature>
<dbReference type="RefSeq" id="WP_211351847.1">
    <property type="nucleotide sequence ID" value="NZ_VFQC01000001.1"/>
</dbReference>
<evidence type="ECO:0000256" key="2">
    <source>
        <dbReference type="SAM" id="Phobius"/>
    </source>
</evidence>
<evidence type="ECO:0000313" key="4">
    <source>
        <dbReference type="Proteomes" id="UP000317422"/>
    </source>
</evidence>
<feature type="compositionally biased region" description="Basic residues" evidence="1">
    <location>
        <begin position="154"/>
        <end position="163"/>
    </location>
</feature>
<dbReference type="EMBL" id="VFQC01000001">
    <property type="protein sequence ID" value="TQN33223.1"/>
    <property type="molecule type" value="Genomic_DNA"/>
</dbReference>
<organism evidence="3 4">
    <name type="scientific">Haloactinospora alba</name>
    <dbReference type="NCBI Taxonomy" id="405555"/>
    <lineage>
        <taxon>Bacteria</taxon>
        <taxon>Bacillati</taxon>
        <taxon>Actinomycetota</taxon>
        <taxon>Actinomycetes</taxon>
        <taxon>Streptosporangiales</taxon>
        <taxon>Nocardiopsidaceae</taxon>
        <taxon>Haloactinospora</taxon>
    </lineage>
</organism>
<feature type="compositionally biased region" description="Basic and acidic residues" evidence="1">
    <location>
        <begin position="139"/>
        <end position="148"/>
    </location>
</feature>
<dbReference type="Proteomes" id="UP000317422">
    <property type="component" value="Unassembled WGS sequence"/>
</dbReference>
<sequence length="182" mass="20696">MTELATQTAASWVSAIGSAGSLLGFASYVWIMLLNRQDEGEVRQEEHAQSVAAWLDEGARHGRDEQYVLCVHNGGVSPVFNCRLLFSLPNSEQRHSVDLAIVPPHATATRSLPYSFDNTGSEDMYSATAVPELRFTDSHGAHWQRDSNGELSRLQRRGPRRRPLLRERREERDDTQWQRDYE</sequence>
<keyword evidence="2" id="KW-1133">Transmembrane helix</keyword>
<accession>A0A543NN28</accession>
<comment type="caution">
    <text evidence="3">The sequence shown here is derived from an EMBL/GenBank/DDBJ whole genome shotgun (WGS) entry which is preliminary data.</text>
</comment>
<feature type="transmembrane region" description="Helical" evidence="2">
    <location>
        <begin position="12"/>
        <end position="34"/>
    </location>
</feature>
<proteinExistence type="predicted"/>